<dbReference type="PROSITE" id="PS51608">
    <property type="entry name" value="SAM_MT_UBIE"/>
    <property type="match status" value="1"/>
</dbReference>
<keyword evidence="2 6" id="KW-0489">Methyltransferase</keyword>
<dbReference type="SUPFAM" id="SSF53335">
    <property type="entry name" value="S-adenosyl-L-methionine-dependent methyltransferases"/>
    <property type="match status" value="1"/>
</dbReference>
<dbReference type="InterPro" id="IPR004033">
    <property type="entry name" value="UbiE/COQ5_MeTrFase"/>
</dbReference>
<sequence>MINQNDPSTSTNFGFRKTSGSIKQGLVNEVFTDVATKYDLMNDLMSFGIHRLWKDEYVKKIPNLNANILDVAGGTGDISFRIINRAKIRQQHPQIVICDINQEMLKIALDRAMNNNIIHGLEYVCADAEQLPFASNSFDYYTIAFGIRNVKQIQQALIEAFRVLKPGGKFLCLEFSKVESDCLQQLYDLYSFNIIPKIGQIVTGNQAAYNYLVESINMFPDQQTFSSMISRAGFSKVHYQNLSFGVVAIHSGYKL</sequence>
<evidence type="ECO:0000256" key="1">
    <source>
        <dbReference type="ARBA" id="ARBA00022428"/>
    </source>
</evidence>
<dbReference type="Proteomes" id="UP001326613">
    <property type="component" value="Chromosome"/>
</dbReference>
<accession>A0ABZ0UUQ9</accession>
<comment type="catalytic activity">
    <reaction evidence="6">
        <text>a 2-methoxy-6-(all-trans-polyprenyl)benzene-1,4-diol + S-adenosyl-L-methionine = a 5-methoxy-2-methyl-3-(all-trans-polyprenyl)benzene-1,4-diol + S-adenosyl-L-homocysteine + H(+)</text>
        <dbReference type="Rhea" id="RHEA:28286"/>
        <dbReference type="Rhea" id="RHEA-COMP:10858"/>
        <dbReference type="Rhea" id="RHEA-COMP:10859"/>
        <dbReference type="ChEBI" id="CHEBI:15378"/>
        <dbReference type="ChEBI" id="CHEBI:57856"/>
        <dbReference type="ChEBI" id="CHEBI:59789"/>
        <dbReference type="ChEBI" id="CHEBI:84166"/>
        <dbReference type="ChEBI" id="CHEBI:84167"/>
        <dbReference type="EC" id="2.1.1.201"/>
    </reaction>
</comment>
<dbReference type="InterPro" id="IPR029063">
    <property type="entry name" value="SAM-dependent_MTases_sf"/>
</dbReference>
<gene>
    <name evidence="6" type="primary">ubiE</name>
    <name evidence="7" type="ORF">Trichorick_00522</name>
</gene>
<feature type="binding site" evidence="6">
    <location>
        <begin position="127"/>
        <end position="128"/>
    </location>
    <ligand>
        <name>S-adenosyl-L-methionine</name>
        <dbReference type="ChEBI" id="CHEBI:59789"/>
    </ligand>
</feature>
<comment type="pathway">
    <text evidence="6">Cofactor biosynthesis; ubiquinone biosynthesis.</text>
</comment>
<comment type="catalytic activity">
    <reaction evidence="6">
        <text>a 2-demethylmenaquinol + S-adenosyl-L-methionine = a menaquinol + S-adenosyl-L-homocysteine + H(+)</text>
        <dbReference type="Rhea" id="RHEA:42640"/>
        <dbReference type="Rhea" id="RHEA-COMP:9539"/>
        <dbReference type="Rhea" id="RHEA-COMP:9563"/>
        <dbReference type="ChEBI" id="CHEBI:15378"/>
        <dbReference type="ChEBI" id="CHEBI:18151"/>
        <dbReference type="ChEBI" id="CHEBI:55437"/>
        <dbReference type="ChEBI" id="CHEBI:57856"/>
        <dbReference type="ChEBI" id="CHEBI:59789"/>
        <dbReference type="EC" id="2.1.1.163"/>
    </reaction>
</comment>
<keyword evidence="8" id="KW-1185">Reference proteome</keyword>
<dbReference type="Pfam" id="PF01209">
    <property type="entry name" value="Ubie_methyltran"/>
    <property type="match status" value="1"/>
</dbReference>
<comment type="similarity">
    <text evidence="6">Belongs to the class I-like SAM-binding methyltransferase superfamily. MenG/UbiE family.</text>
</comment>
<protein>
    <recommendedName>
        <fullName evidence="6">Ubiquinone/menaquinone biosynthesis C-methyltransferase UbiE</fullName>
        <ecNumber evidence="6">2.1.1.163</ecNumber>
        <ecNumber evidence="6">2.1.1.201</ecNumber>
    </recommendedName>
    <alternativeName>
        <fullName evidence="6">2-methoxy-6-polyprenyl-1,4-benzoquinol methylase</fullName>
    </alternativeName>
    <alternativeName>
        <fullName evidence="6">Demethylmenaquinone methyltransferase</fullName>
    </alternativeName>
</protein>
<feature type="binding site" evidence="6">
    <location>
        <position position="75"/>
    </location>
    <ligand>
        <name>S-adenosyl-L-methionine</name>
        <dbReference type="ChEBI" id="CHEBI:59789"/>
    </ligand>
</feature>
<evidence type="ECO:0000256" key="4">
    <source>
        <dbReference type="ARBA" id="ARBA00022688"/>
    </source>
</evidence>
<feature type="binding site" evidence="6">
    <location>
        <position position="99"/>
    </location>
    <ligand>
        <name>S-adenosyl-L-methionine</name>
        <dbReference type="ChEBI" id="CHEBI:59789"/>
    </ligand>
</feature>
<dbReference type="PROSITE" id="PS01183">
    <property type="entry name" value="UBIE_1"/>
    <property type="match status" value="1"/>
</dbReference>
<dbReference type="EC" id="2.1.1.163" evidence="6"/>
<dbReference type="Gene3D" id="3.40.50.150">
    <property type="entry name" value="Vaccinia Virus protein VP39"/>
    <property type="match status" value="1"/>
</dbReference>
<dbReference type="EC" id="2.1.1.201" evidence="6"/>
<dbReference type="PANTHER" id="PTHR43591:SF24">
    <property type="entry name" value="2-METHOXY-6-POLYPRENYL-1,4-BENZOQUINOL METHYLASE, MITOCHONDRIAL"/>
    <property type="match status" value="1"/>
</dbReference>
<dbReference type="NCBIfam" id="TIGR01934">
    <property type="entry name" value="MenG_MenH_UbiE"/>
    <property type="match status" value="1"/>
</dbReference>
<comment type="pathway">
    <text evidence="6">Quinol/quinone metabolism; menaquinone biosynthesis; menaquinol from 1,4-dihydroxy-2-naphthoate: step 2/2.</text>
</comment>
<organism evidence="7 8">
    <name type="scientific">Candidatus Trichorickettsia mobilis</name>
    <dbReference type="NCBI Taxonomy" id="1346319"/>
    <lineage>
        <taxon>Bacteria</taxon>
        <taxon>Pseudomonadati</taxon>
        <taxon>Pseudomonadota</taxon>
        <taxon>Alphaproteobacteria</taxon>
        <taxon>Rickettsiales</taxon>
        <taxon>Rickettsiaceae</taxon>
        <taxon>Rickettsieae</taxon>
        <taxon>Candidatus Trichorickettsia</taxon>
    </lineage>
</organism>
<keyword evidence="4 6" id="KW-0831">Ubiquinone biosynthesis</keyword>
<dbReference type="RefSeq" id="WP_323738691.1">
    <property type="nucleotide sequence ID" value="NZ_CP112932.1"/>
</dbReference>
<dbReference type="EMBL" id="CP112932">
    <property type="protein sequence ID" value="WPY00639.1"/>
    <property type="molecule type" value="Genomic_DNA"/>
</dbReference>
<name>A0ABZ0UUQ9_9RICK</name>
<evidence type="ECO:0000256" key="2">
    <source>
        <dbReference type="ARBA" id="ARBA00022603"/>
    </source>
</evidence>
<reference evidence="7 8" key="1">
    <citation type="submission" date="2022-10" db="EMBL/GenBank/DDBJ databases">
        <title>Host association and intracellularity evolved multiple times independently in the Rickettsiales.</title>
        <authorList>
            <person name="Castelli M."/>
            <person name="Nardi T."/>
            <person name="Gammuto L."/>
            <person name="Bellinzona G."/>
            <person name="Sabaneyeva E."/>
            <person name="Potekhin A."/>
            <person name="Serra V."/>
            <person name="Petroni G."/>
            <person name="Sassera D."/>
        </authorList>
    </citation>
    <scope>NUCLEOTIDE SEQUENCE [LARGE SCALE GENOMIC DNA]</scope>
    <source>
        <strain evidence="7 8">Kr 154-4</strain>
    </source>
</reference>
<dbReference type="NCBIfam" id="NF001242">
    <property type="entry name" value="PRK00216.1-3"/>
    <property type="match status" value="1"/>
</dbReference>
<dbReference type="CDD" id="cd02440">
    <property type="entry name" value="AdoMet_MTases"/>
    <property type="match status" value="1"/>
</dbReference>
<dbReference type="PANTHER" id="PTHR43591">
    <property type="entry name" value="METHYLTRANSFERASE"/>
    <property type="match status" value="1"/>
</dbReference>
<keyword evidence="5 6" id="KW-0949">S-adenosyl-L-methionine</keyword>
<evidence type="ECO:0000256" key="3">
    <source>
        <dbReference type="ARBA" id="ARBA00022679"/>
    </source>
</evidence>
<keyword evidence="3 6" id="KW-0808">Transferase</keyword>
<dbReference type="PROSITE" id="PS01184">
    <property type="entry name" value="UBIE_2"/>
    <property type="match status" value="1"/>
</dbReference>
<comment type="function">
    <text evidence="6">Methyltransferase required for the conversion of demethylmenaquinol (DMKH2) to menaquinol (MKH2) and the conversion of 2-polyprenyl-6-methoxy-1,4-benzoquinol (DDMQH2) to 2-polyprenyl-3-methyl-6-methoxy-1,4-benzoquinol (DMQH2).</text>
</comment>
<evidence type="ECO:0000313" key="7">
    <source>
        <dbReference type="EMBL" id="WPY00639.1"/>
    </source>
</evidence>
<dbReference type="HAMAP" id="MF_01813">
    <property type="entry name" value="MenG_UbiE_methyltr"/>
    <property type="match status" value="1"/>
</dbReference>
<evidence type="ECO:0000256" key="5">
    <source>
        <dbReference type="ARBA" id="ARBA00022691"/>
    </source>
</evidence>
<keyword evidence="1 6" id="KW-0474">Menaquinone biosynthesis</keyword>
<dbReference type="InterPro" id="IPR023576">
    <property type="entry name" value="UbiE/COQ5_MeTrFase_CS"/>
</dbReference>
<comment type="caution">
    <text evidence="6">Lacks conserved residue(s) required for the propagation of feature annotation.</text>
</comment>
<evidence type="ECO:0000313" key="8">
    <source>
        <dbReference type="Proteomes" id="UP001326613"/>
    </source>
</evidence>
<proteinExistence type="inferred from homology"/>
<dbReference type="NCBIfam" id="NF001244">
    <property type="entry name" value="PRK00216.1-5"/>
    <property type="match status" value="1"/>
</dbReference>
<evidence type="ECO:0000256" key="6">
    <source>
        <dbReference type="HAMAP-Rule" id="MF_01813"/>
    </source>
</evidence>